<feature type="domain" description="HTH araC/xylS-type" evidence="2">
    <location>
        <begin position="370"/>
        <end position="475"/>
    </location>
</feature>
<evidence type="ECO:0000313" key="3">
    <source>
        <dbReference type="EMBL" id="RLZ12263.1"/>
    </source>
</evidence>
<evidence type="ECO:0000256" key="1">
    <source>
        <dbReference type="SAM" id="Phobius"/>
    </source>
</evidence>
<dbReference type="SUPFAM" id="SSF48452">
    <property type="entry name" value="TPR-like"/>
    <property type="match status" value="1"/>
</dbReference>
<dbReference type="PROSITE" id="PS01124">
    <property type="entry name" value="HTH_ARAC_FAMILY_2"/>
    <property type="match status" value="1"/>
</dbReference>
<reference evidence="3 4" key="1">
    <citation type="submission" date="2018-10" db="EMBL/GenBank/DDBJ databases">
        <authorList>
            <person name="Chen X."/>
        </authorList>
    </citation>
    <scope>NUCLEOTIDE SEQUENCE [LARGE SCALE GENOMIC DNA]</scope>
    <source>
        <strain evidence="3 4">YIM 102668</strain>
    </source>
</reference>
<dbReference type="OrthoDB" id="9779074at2"/>
<comment type="caution">
    <text evidence="3">The sequence shown here is derived from an EMBL/GenBank/DDBJ whole genome shotgun (WGS) entry which is preliminary data.</text>
</comment>
<dbReference type="Gene3D" id="1.10.10.60">
    <property type="entry name" value="Homeodomain-like"/>
    <property type="match status" value="1"/>
</dbReference>
<dbReference type="InterPro" id="IPR018060">
    <property type="entry name" value="HTH_AraC"/>
</dbReference>
<feature type="transmembrane region" description="Helical" evidence="1">
    <location>
        <begin position="313"/>
        <end position="332"/>
    </location>
</feature>
<sequence>MKRGILLKILMLLCMNLTFGQNVIKSYKSFYESSIHKYSDESYKLVQLGDSLYNNSINDEQKIYSLITSGIGYYNLKNYGNSLKVSKKADSIARKNGINEQELRTSLLLYNIYSNSEYNSYSDIEKQRIYTLLSKRKNDKIYRNVIKAINLNIPYIDLKSSDYVKIKEELKKEITFYKDENVDNKTIFNHLNSLLRLANLYRQDKDYDNAKNYYNYSKLICDKKGISDELIDLKIYFGLGEIALYEGDFQLSNDYLSKSLEIAKLKDYKGSIEIINSKLAILEDQRIEEVNKNEHLNTDSVKSQNIVSNYSKYYYFITLIFLLILFISFYLFKQKKKNQKKYFENIIENLNKDNLYNSAFESQKLDNEFLEILKKIEDDKEFLNHNLSLASVAFKNKVSSSKLEDAIKKYKNRNFEDYISYLKIYNIINKLNNNPDLLEYDINRISEIAGFYSKMEFITMFKRETNLSPSEFINLLQKTVKK</sequence>
<evidence type="ECO:0000313" key="4">
    <source>
        <dbReference type="Proteomes" id="UP000275348"/>
    </source>
</evidence>
<accession>A0A3L9MGY1</accession>
<organism evidence="3 4">
    <name type="scientific">Faecalibacter macacae</name>
    <dbReference type="NCBI Taxonomy" id="1859289"/>
    <lineage>
        <taxon>Bacteria</taxon>
        <taxon>Pseudomonadati</taxon>
        <taxon>Bacteroidota</taxon>
        <taxon>Flavobacteriia</taxon>
        <taxon>Flavobacteriales</taxon>
        <taxon>Weeksellaceae</taxon>
        <taxon>Faecalibacter</taxon>
    </lineage>
</organism>
<keyword evidence="4" id="KW-1185">Reference proteome</keyword>
<dbReference type="Proteomes" id="UP000275348">
    <property type="component" value="Unassembled WGS sequence"/>
</dbReference>
<keyword evidence="1" id="KW-1133">Transmembrane helix</keyword>
<dbReference type="Pfam" id="PF13424">
    <property type="entry name" value="TPR_12"/>
    <property type="match status" value="1"/>
</dbReference>
<dbReference type="InterPro" id="IPR011990">
    <property type="entry name" value="TPR-like_helical_dom_sf"/>
</dbReference>
<protein>
    <recommendedName>
        <fullName evidence="2">HTH araC/xylS-type domain-containing protein</fullName>
    </recommendedName>
</protein>
<dbReference type="AlphaFoldDB" id="A0A3L9MGY1"/>
<dbReference type="GO" id="GO:0003700">
    <property type="term" value="F:DNA-binding transcription factor activity"/>
    <property type="evidence" value="ECO:0007669"/>
    <property type="project" value="InterPro"/>
</dbReference>
<dbReference type="GO" id="GO:0043565">
    <property type="term" value="F:sequence-specific DNA binding"/>
    <property type="evidence" value="ECO:0007669"/>
    <property type="project" value="InterPro"/>
</dbReference>
<keyword evidence="1" id="KW-0472">Membrane</keyword>
<dbReference type="Gene3D" id="1.25.40.10">
    <property type="entry name" value="Tetratricopeptide repeat domain"/>
    <property type="match status" value="1"/>
</dbReference>
<dbReference type="SMART" id="SM00342">
    <property type="entry name" value="HTH_ARAC"/>
    <property type="match status" value="1"/>
</dbReference>
<proteinExistence type="predicted"/>
<gene>
    <name evidence="3" type="ORF">EAH69_01730</name>
</gene>
<name>A0A3L9MGY1_9FLAO</name>
<keyword evidence="1" id="KW-0812">Transmembrane</keyword>
<dbReference type="EMBL" id="RDOJ01000002">
    <property type="protein sequence ID" value="RLZ12263.1"/>
    <property type="molecule type" value="Genomic_DNA"/>
</dbReference>
<evidence type="ECO:0000259" key="2">
    <source>
        <dbReference type="PROSITE" id="PS01124"/>
    </source>
</evidence>